<evidence type="ECO:0000256" key="6">
    <source>
        <dbReference type="SAM" id="Phobius"/>
    </source>
</evidence>
<feature type="transmembrane region" description="Helical" evidence="6">
    <location>
        <begin position="65"/>
        <end position="83"/>
    </location>
</feature>
<evidence type="ECO:0000256" key="4">
    <source>
        <dbReference type="ARBA" id="ARBA00022989"/>
    </source>
</evidence>
<organism evidence="7 8">
    <name type="scientific">Histidinibacterium aquaticum</name>
    <dbReference type="NCBI Taxonomy" id="2613962"/>
    <lineage>
        <taxon>Bacteria</taxon>
        <taxon>Pseudomonadati</taxon>
        <taxon>Pseudomonadota</taxon>
        <taxon>Alphaproteobacteria</taxon>
        <taxon>Rhodobacterales</taxon>
        <taxon>Paracoccaceae</taxon>
        <taxon>Histidinibacterium</taxon>
    </lineage>
</organism>
<dbReference type="Proteomes" id="UP000326554">
    <property type="component" value="Unassembled WGS sequence"/>
</dbReference>
<name>A0A5J5GRZ1_9RHOB</name>
<feature type="transmembrane region" description="Helical" evidence="6">
    <location>
        <begin position="301"/>
        <end position="319"/>
    </location>
</feature>
<comment type="subcellular location">
    <subcellularLocation>
        <location evidence="1">Cell membrane</location>
        <topology evidence="1">Multi-pass membrane protein</topology>
    </subcellularLocation>
</comment>
<dbReference type="EMBL" id="VYQE01000001">
    <property type="protein sequence ID" value="KAA9010433.1"/>
    <property type="molecule type" value="Genomic_DNA"/>
</dbReference>
<dbReference type="GO" id="GO:0022857">
    <property type="term" value="F:transmembrane transporter activity"/>
    <property type="evidence" value="ECO:0007669"/>
    <property type="project" value="InterPro"/>
</dbReference>
<feature type="transmembrane region" description="Helical" evidence="6">
    <location>
        <begin position="12"/>
        <end position="37"/>
    </location>
</feature>
<keyword evidence="3 6" id="KW-0812">Transmembrane</keyword>
<feature type="transmembrane region" description="Helical" evidence="6">
    <location>
        <begin position="95"/>
        <end position="111"/>
    </location>
</feature>
<proteinExistence type="predicted"/>
<evidence type="ECO:0000256" key="2">
    <source>
        <dbReference type="ARBA" id="ARBA00022475"/>
    </source>
</evidence>
<evidence type="ECO:0000313" key="7">
    <source>
        <dbReference type="EMBL" id="KAA9010433.1"/>
    </source>
</evidence>
<keyword evidence="2" id="KW-1003">Cell membrane</keyword>
<dbReference type="AlphaFoldDB" id="A0A5J5GRZ1"/>
<dbReference type="RefSeq" id="WP_150443919.1">
    <property type="nucleotide sequence ID" value="NZ_VYQE01000001.1"/>
</dbReference>
<reference evidence="7 8" key="1">
    <citation type="submission" date="2019-09" db="EMBL/GenBank/DDBJ databases">
        <authorList>
            <person name="Park J.-S."/>
            <person name="Choi H.-J."/>
        </authorList>
    </citation>
    <scope>NUCLEOTIDE SEQUENCE [LARGE SCALE GENOMIC DNA]</scope>
    <source>
        <strain evidence="7 8">176SS1-4</strain>
    </source>
</reference>
<dbReference type="PANTHER" id="PTHR47089">
    <property type="entry name" value="ABC TRANSPORTER, PERMEASE PROTEIN"/>
    <property type="match status" value="1"/>
</dbReference>
<sequence>MLKLERRPQASTAWTYATPLLAVLLTMIAGGLLFAALGKDPFVAIRTIFWDPLFSEFSSFYRPQLLVKGAPLVLIAIGLSFGFRAGIWNIGAEGQYIVGALCGAAVGLAFYPMEARWLILPLMVIAGALGGLLWAMIPGLLKVRFGTNEILVSLMLVYVAENLLAAMALGPLRNPEGMGFPGSRNLSQYESATTWIDRSAGMHWGVVAALIAVIGAYVIMARHILGFQIRLTGQSPRAAAFSGVNPARLVLVCLGTSGALAGLAGMFEVAGPAGQVSIDFNVGYGFTAIIVAFLGRLHPVGILLAGGLMALTYIGGEIAQNQLQLPAAAIQLFQGMLLFFLLAVDVLTHYRVRFQRAEHRPAAKPAAAPEAAE</sequence>
<dbReference type="PANTHER" id="PTHR47089:SF1">
    <property type="entry name" value="GUANOSINE ABC TRANSPORTER PERMEASE PROTEIN NUPP"/>
    <property type="match status" value="1"/>
</dbReference>
<dbReference type="CDD" id="cd06580">
    <property type="entry name" value="TM_PBP1_transp_TpRbsC_like"/>
    <property type="match status" value="1"/>
</dbReference>
<feature type="transmembrane region" description="Helical" evidence="6">
    <location>
        <begin position="246"/>
        <end position="267"/>
    </location>
</feature>
<dbReference type="InterPro" id="IPR001851">
    <property type="entry name" value="ABC_transp_permease"/>
</dbReference>
<feature type="transmembrane region" description="Helical" evidence="6">
    <location>
        <begin position="149"/>
        <end position="169"/>
    </location>
</feature>
<gene>
    <name evidence="7" type="ORF">F3S47_04100</name>
</gene>
<feature type="transmembrane region" description="Helical" evidence="6">
    <location>
        <begin position="117"/>
        <end position="137"/>
    </location>
</feature>
<evidence type="ECO:0000313" key="8">
    <source>
        <dbReference type="Proteomes" id="UP000326554"/>
    </source>
</evidence>
<feature type="transmembrane region" description="Helical" evidence="6">
    <location>
        <begin position="273"/>
        <end position="294"/>
    </location>
</feature>
<accession>A0A5J5GRZ1</accession>
<dbReference type="GO" id="GO:0005886">
    <property type="term" value="C:plasma membrane"/>
    <property type="evidence" value="ECO:0007669"/>
    <property type="project" value="UniProtKB-SubCell"/>
</dbReference>
<keyword evidence="4 6" id="KW-1133">Transmembrane helix</keyword>
<dbReference type="Pfam" id="PF02653">
    <property type="entry name" value="BPD_transp_2"/>
    <property type="match status" value="1"/>
</dbReference>
<evidence type="ECO:0000256" key="3">
    <source>
        <dbReference type="ARBA" id="ARBA00022692"/>
    </source>
</evidence>
<evidence type="ECO:0000256" key="1">
    <source>
        <dbReference type="ARBA" id="ARBA00004651"/>
    </source>
</evidence>
<feature type="transmembrane region" description="Helical" evidence="6">
    <location>
        <begin position="325"/>
        <end position="347"/>
    </location>
</feature>
<keyword evidence="5 6" id="KW-0472">Membrane</keyword>
<keyword evidence="8" id="KW-1185">Reference proteome</keyword>
<comment type="caution">
    <text evidence="7">The sequence shown here is derived from an EMBL/GenBank/DDBJ whole genome shotgun (WGS) entry which is preliminary data.</text>
</comment>
<protein>
    <submittedName>
        <fullName evidence="7">ABC transporter permease</fullName>
    </submittedName>
</protein>
<feature type="transmembrane region" description="Helical" evidence="6">
    <location>
        <begin position="204"/>
        <end position="225"/>
    </location>
</feature>
<evidence type="ECO:0000256" key="5">
    <source>
        <dbReference type="ARBA" id="ARBA00023136"/>
    </source>
</evidence>